<evidence type="ECO:0000313" key="2">
    <source>
        <dbReference type="EMBL" id="MCQ1060934.1"/>
    </source>
</evidence>
<dbReference type="InterPro" id="IPR020556">
    <property type="entry name" value="Amidase_CS"/>
</dbReference>
<evidence type="ECO:0000259" key="1">
    <source>
        <dbReference type="Pfam" id="PF01425"/>
    </source>
</evidence>
<dbReference type="Pfam" id="PF01425">
    <property type="entry name" value="Amidase"/>
    <property type="match status" value="1"/>
</dbReference>
<proteinExistence type="predicted"/>
<gene>
    <name evidence="2" type="ORF">NHN17_23090</name>
</gene>
<protein>
    <submittedName>
        <fullName evidence="2">Amidase</fullName>
        <ecNumber evidence="2">3.5.1.4</ecNumber>
    </submittedName>
</protein>
<dbReference type="PANTHER" id="PTHR46310">
    <property type="entry name" value="AMIDASE 1"/>
    <property type="match status" value="1"/>
</dbReference>
<dbReference type="RefSeq" id="WP_255045031.1">
    <property type="nucleotide sequence ID" value="NZ_JANEYT010000098.1"/>
</dbReference>
<dbReference type="Gene3D" id="3.90.1300.10">
    <property type="entry name" value="Amidase signature (AS) domain"/>
    <property type="match status" value="1"/>
</dbReference>
<keyword evidence="3" id="KW-1185">Reference proteome</keyword>
<dbReference type="SUPFAM" id="SSF75304">
    <property type="entry name" value="Amidase signature (AS) enzymes"/>
    <property type="match status" value="1"/>
</dbReference>
<sequence length="402" mass="43515">MDQSVYCSQGPSVLPPLTLHGPLQGYNFVFKDLFDVEGYITGAGNPAWLATHQPAKQTSPLILRLLANGAKCTGRVQTDELAYNLNGQNVHYGTPINPVAPQCLPGGSSSGSAVAVARGDAHFAIGTDTGGSIRVPASYCGLFGWRPTHGVLSLDHAFSLAPCFDTAGVLARDMAVLDKVTQILIPDQDNQAFMDEKTTFGMAVDKGLFDLVDQPVAAEIQSFLKKLENGNRDQCYVNVLDTCGVTTGELAQWFRVIQGRSIVGEHQDWLSFHKHTLERGIVERVDRAFSITDQQYHEALEQAERFKRRFLEVLEGCGGWLLLPTTPGLPPLRNASPESLVAYRQTLLGFTAIAGLCGLPQLHLPLGLLSGKPFGLSLLGLPNSDLALINQAKRLMACFSSK</sequence>
<dbReference type="Proteomes" id="UP001524460">
    <property type="component" value="Unassembled WGS sequence"/>
</dbReference>
<organism evidence="2 3">
    <name type="scientific">Photobacterium pectinilyticum</name>
    <dbReference type="NCBI Taxonomy" id="2906793"/>
    <lineage>
        <taxon>Bacteria</taxon>
        <taxon>Pseudomonadati</taxon>
        <taxon>Pseudomonadota</taxon>
        <taxon>Gammaproteobacteria</taxon>
        <taxon>Vibrionales</taxon>
        <taxon>Vibrionaceae</taxon>
        <taxon>Photobacterium</taxon>
    </lineage>
</organism>
<evidence type="ECO:0000313" key="3">
    <source>
        <dbReference type="Proteomes" id="UP001524460"/>
    </source>
</evidence>
<comment type="caution">
    <text evidence="2">The sequence shown here is derived from an EMBL/GenBank/DDBJ whole genome shotgun (WGS) entry which is preliminary data.</text>
</comment>
<dbReference type="EMBL" id="JANEYT010000098">
    <property type="protein sequence ID" value="MCQ1060934.1"/>
    <property type="molecule type" value="Genomic_DNA"/>
</dbReference>
<dbReference type="InterPro" id="IPR036928">
    <property type="entry name" value="AS_sf"/>
</dbReference>
<accession>A0ABT1N843</accession>
<reference evidence="2 3" key="1">
    <citation type="submission" date="2022-07" db="EMBL/GenBank/DDBJ databases">
        <title>Photobacterium pectinilyticum sp. nov., a marine bacterium isolated from surface seawater of Qingdao offshore.</title>
        <authorList>
            <person name="Wang X."/>
        </authorList>
    </citation>
    <scope>NUCLEOTIDE SEQUENCE [LARGE SCALE GENOMIC DNA]</scope>
    <source>
        <strain evidence="2 3">ZSDE20</strain>
    </source>
</reference>
<dbReference type="PANTHER" id="PTHR46310:SF7">
    <property type="entry name" value="AMIDASE 1"/>
    <property type="match status" value="1"/>
</dbReference>
<dbReference type="InterPro" id="IPR023631">
    <property type="entry name" value="Amidase_dom"/>
</dbReference>
<keyword evidence="2" id="KW-0378">Hydrolase</keyword>
<dbReference type="PROSITE" id="PS00571">
    <property type="entry name" value="AMIDASES"/>
    <property type="match status" value="1"/>
</dbReference>
<feature type="domain" description="Amidase" evidence="1">
    <location>
        <begin position="20"/>
        <end position="388"/>
    </location>
</feature>
<dbReference type="NCBIfam" id="NF006169">
    <property type="entry name" value="PRK08310.1"/>
    <property type="match status" value="1"/>
</dbReference>
<dbReference type="GO" id="GO:0004040">
    <property type="term" value="F:amidase activity"/>
    <property type="evidence" value="ECO:0007669"/>
    <property type="project" value="UniProtKB-EC"/>
</dbReference>
<dbReference type="EC" id="3.5.1.4" evidence="2"/>
<name>A0ABT1N843_9GAMM</name>